<keyword evidence="3" id="KW-0637">Prenyltransferase</keyword>
<dbReference type="InterPro" id="IPR045089">
    <property type="entry name" value="PGGT1B-like"/>
</dbReference>
<dbReference type="AlphaFoldDB" id="A0A0M3JCT8"/>
<evidence type="ECO:0000313" key="11">
    <source>
        <dbReference type="Proteomes" id="UP000267096"/>
    </source>
</evidence>
<sequence>MNTCICCHFQGRTNKLVDSCYSFWQAAVFPMMQVELGKRSTSDTYEEPFDAKALQEFVLVMAQDQENGGFRDKPDKVRDLYHTCYALSGLAIAQTYTPNDVVGGANSRLVSYLLLVLILISICECCPNMRRKLFEVHKKTYFISGLLQFLTFIFKTKFVSFSRVTFFILEFL</sequence>
<evidence type="ECO:0000256" key="7">
    <source>
        <dbReference type="ARBA" id="ARBA00022833"/>
    </source>
</evidence>
<keyword evidence="6" id="KW-0677">Repeat</keyword>
<dbReference type="GO" id="GO:0004660">
    <property type="term" value="F:protein farnesyltransferase activity"/>
    <property type="evidence" value="ECO:0007669"/>
    <property type="project" value="TreeGrafter"/>
</dbReference>
<feature type="domain" description="Prenyltransferase alpha-alpha toroid" evidence="9">
    <location>
        <begin position="9"/>
        <end position="99"/>
    </location>
</feature>
<gene>
    <name evidence="10" type="ORF">ASIM_LOCUS5223</name>
</gene>
<reference evidence="10 11" key="2">
    <citation type="submission" date="2018-11" db="EMBL/GenBank/DDBJ databases">
        <authorList>
            <consortium name="Pathogen Informatics"/>
        </authorList>
    </citation>
    <scope>NUCLEOTIDE SEQUENCE [LARGE SCALE GENOMIC DNA]</scope>
</reference>
<dbReference type="Gene3D" id="1.50.10.20">
    <property type="match status" value="1"/>
</dbReference>
<evidence type="ECO:0000256" key="5">
    <source>
        <dbReference type="ARBA" id="ARBA00022723"/>
    </source>
</evidence>
<evidence type="ECO:0000256" key="8">
    <source>
        <dbReference type="SAM" id="Phobius"/>
    </source>
</evidence>
<protein>
    <submittedName>
        <fullName evidence="12">Protein farnesyltransferase subunit beta</fullName>
    </submittedName>
</protein>
<evidence type="ECO:0000256" key="2">
    <source>
        <dbReference type="ARBA" id="ARBA00010497"/>
    </source>
</evidence>
<comment type="cofactor">
    <cofactor evidence="1">
        <name>Zn(2+)</name>
        <dbReference type="ChEBI" id="CHEBI:29105"/>
    </cofactor>
</comment>
<evidence type="ECO:0000259" key="9">
    <source>
        <dbReference type="Pfam" id="PF00432"/>
    </source>
</evidence>
<evidence type="ECO:0000313" key="12">
    <source>
        <dbReference type="WBParaSite" id="ASIM_0000542101-mRNA-1"/>
    </source>
</evidence>
<keyword evidence="8" id="KW-0812">Transmembrane</keyword>
<reference evidence="12" key="1">
    <citation type="submission" date="2017-02" db="UniProtKB">
        <authorList>
            <consortium name="WormBaseParasite"/>
        </authorList>
    </citation>
    <scope>IDENTIFICATION</scope>
</reference>
<organism evidence="12">
    <name type="scientific">Anisakis simplex</name>
    <name type="common">Herring worm</name>
    <dbReference type="NCBI Taxonomy" id="6269"/>
    <lineage>
        <taxon>Eukaryota</taxon>
        <taxon>Metazoa</taxon>
        <taxon>Ecdysozoa</taxon>
        <taxon>Nematoda</taxon>
        <taxon>Chromadorea</taxon>
        <taxon>Rhabditida</taxon>
        <taxon>Spirurina</taxon>
        <taxon>Ascaridomorpha</taxon>
        <taxon>Ascaridoidea</taxon>
        <taxon>Anisakidae</taxon>
        <taxon>Anisakis</taxon>
        <taxon>Anisakis simplex complex</taxon>
    </lineage>
</organism>
<dbReference type="Pfam" id="PF00432">
    <property type="entry name" value="Prenyltrans"/>
    <property type="match status" value="1"/>
</dbReference>
<dbReference type="GO" id="GO:0046872">
    <property type="term" value="F:metal ion binding"/>
    <property type="evidence" value="ECO:0007669"/>
    <property type="project" value="UniProtKB-KW"/>
</dbReference>
<dbReference type="WBParaSite" id="ASIM_0000542101-mRNA-1">
    <property type="protein sequence ID" value="ASIM_0000542101-mRNA-1"/>
    <property type="gene ID" value="ASIM_0000542101"/>
</dbReference>
<dbReference type="SUPFAM" id="SSF48239">
    <property type="entry name" value="Terpenoid cyclases/Protein prenyltransferases"/>
    <property type="match status" value="1"/>
</dbReference>
<evidence type="ECO:0000313" key="10">
    <source>
        <dbReference type="EMBL" id="VDK25185.1"/>
    </source>
</evidence>
<proteinExistence type="inferred from homology"/>
<comment type="similarity">
    <text evidence="2">Belongs to the protein prenyltransferase subunit beta family.</text>
</comment>
<accession>A0A0M3JCT8</accession>
<evidence type="ECO:0000256" key="1">
    <source>
        <dbReference type="ARBA" id="ARBA00001947"/>
    </source>
</evidence>
<evidence type="ECO:0000256" key="3">
    <source>
        <dbReference type="ARBA" id="ARBA00022602"/>
    </source>
</evidence>
<keyword evidence="8" id="KW-1133">Transmembrane helix</keyword>
<dbReference type="Proteomes" id="UP000267096">
    <property type="component" value="Unassembled WGS sequence"/>
</dbReference>
<keyword evidence="11" id="KW-1185">Reference proteome</keyword>
<evidence type="ECO:0000256" key="4">
    <source>
        <dbReference type="ARBA" id="ARBA00022679"/>
    </source>
</evidence>
<dbReference type="OrthoDB" id="10261146at2759"/>
<dbReference type="InterPro" id="IPR008930">
    <property type="entry name" value="Terpenoid_cyclase/PrenylTrfase"/>
</dbReference>
<dbReference type="PANTHER" id="PTHR11774:SF6">
    <property type="entry name" value="PROTEIN FARNESYLTRANSFERASE SUBUNIT BETA"/>
    <property type="match status" value="1"/>
</dbReference>
<evidence type="ECO:0000256" key="6">
    <source>
        <dbReference type="ARBA" id="ARBA00022737"/>
    </source>
</evidence>
<dbReference type="PANTHER" id="PTHR11774">
    <property type="entry name" value="GERANYLGERANYL TRANSFERASE TYPE BETA SUBUNIT"/>
    <property type="match status" value="1"/>
</dbReference>
<keyword evidence="8" id="KW-0472">Membrane</keyword>
<keyword evidence="5" id="KW-0479">Metal-binding</keyword>
<name>A0A0M3JCT8_ANISI</name>
<dbReference type="InterPro" id="IPR001330">
    <property type="entry name" value="Prenyltrans"/>
</dbReference>
<keyword evidence="4" id="KW-0808">Transferase</keyword>
<keyword evidence="7" id="KW-0862">Zinc</keyword>
<dbReference type="EMBL" id="UYRR01009981">
    <property type="protein sequence ID" value="VDK25185.1"/>
    <property type="molecule type" value="Genomic_DNA"/>
</dbReference>
<feature type="transmembrane region" description="Helical" evidence="8">
    <location>
        <begin position="141"/>
        <end position="169"/>
    </location>
</feature>
<dbReference type="GO" id="GO:0005965">
    <property type="term" value="C:protein farnesyltransferase complex"/>
    <property type="evidence" value="ECO:0007669"/>
    <property type="project" value="TreeGrafter"/>
</dbReference>